<dbReference type="EC" id="2.4.2.31" evidence="6"/>
<organism evidence="8">
    <name type="scientific">Odontella aurita</name>
    <dbReference type="NCBI Taxonomy" id="265563"/>
    <lineage>
        <taxon>Eukaryota</taxon>
        <taxon>Sar</taxon>
        <taxon>Stramenopiles</taxon>
        <taxon>Ochrophyta</taxon>
        <taxon>Bacillariophyta</taxon>
        <taxon>Mediophyceae</taxon>
        <taxon>Biddulphiophycidae</taxon>
        <taxon>Eupodiscales</taxon>
        <taxon>Odontellaceae</taxon>
        <taxon>Odontella</taxon>
    </lineage>
</organism>
<evidence type="ECO:0000256" key="7">
    <source>
        <dbReference type="SAM" id="MobiDB-lite"/>
    </source>
</evidence>
<reference evidence="8" key="1">
    <citation type="submission" date="2021-01" db="EMBL/GenBank/DDBJ databases">
        <authorList>
            <person name="Corre E."/>
            <person name="Pelletier E."/>
            <person name="Niang G."/>
            <person name="Scheremetjew M."/>
            <person name="Finn R."/>
            <person name="Kale V."/>
            <person name="Holt S."/>
            <person name="Cochrane G."/>
            <person name="Meng A."/>
            <person name="Brown T."/>
            <person name="Cohen L."/>
        </authorList>
    </citation>
    <scope>NUCLEOTIDE SEQUENCE</scope>
    <source>
        <strain evidence="8">Isolate 1302-5</strain>
    </source>
</reference>
<name>A0A7S4IXN6_9STRA</name>
<gene>
    <name evidence="8" type="ORF">OAUR00152_LOCUS16978</name>
</gene>
<feature type="region of interest" description="Disordered" evidence="7">
    <location>
        <begin position="1"/>
        <end position="39"/>
    </location>
</feature>
<keyword evidence="6" id="KW-0520">NAD</keyword>
<comment type="catalytic activity">
    <reaction evidence="5 6">
        <text>L-arginyl-[protein] + NAD(+) = N(omega)-(ADP-D-ribosyl)-L-arginyl-[protein] + nicotinamide + H(+)</text>
        <dbReference type="Rhea" id="RHEA:19149"/>
        <dbReference type="Rhea" id="RHEA-COMP:10532"/>
        <dbReference type="Rhea" id="RHEA-COMP:15087"/>
        <dbReference type="ChEBI" id="CHEBI:15378"/>
        <dbReference type="ChEBI" id="CHEBI:17154"/>
        <dbReference type="ChEBI" id="CHEBI:29965"/>
        <dbReference type="ChEBI" id="CHEBI:57540"/>
        <dbReference type="ChEBI" id="CHEBI:142554"/>
        <dbReference type="EC" id="2.4.2.31"/>
    </reaction>
</comment>
<evidence type="ECO:0000256" key="3">
    <source>
        <dbReference type="ARBA" id="ARBA00022679"/>
    </source>
</evidence>
<dbReference type="GO" id="GO:0106274">
    <property type="term" value="F:NAD+-protein-arginine ADP-ribosyltransferase activity"/>
    <property type="evidence" value="ECO:0007669"/>
    <property type="project" value="UniProtKB-EC"/>
</dbReference>
<keyword evidence="6" id="KW-0521">NADP</keyword>
<protein>
    <recommendedName>
        <fullName evidence="6">NAD(P)(+)--arginine ADP-ribosyltransferase</fullName>
        <ecNumber evidence="6">2.4.2.31</ecNumber>
    </recommendedName>
    <alternativeName>
        <fullName evidence="6">Mono(ADP-ribosyl)transferase</fullName>
    </alternativeName>
</protein>
<keyword evidence="3 6" id="KW-0808">Transferase</keyword>
<dbReference type="AlphaFoldDB" id="A0A7S4IXN6"/>
<comment type="similarity">
    <text evidence="1 6">Belongs to the Arg-specific ADP-ribosyltransferase family.</text>
</comment>
<evidence type="ECO:0000256" key="5">
    <source>
        <dbReference type="ARBA" id="ARBA00047597"/>
    </source>
</evidence>
<proteinExistence type="inferred from homology"/>
<evidence type="ECO:0000256" key="4">
    <source>
        <dbReference type="ARBA" id="ARBA00022695"/>
    </source>
</evidence>
<evidence type="ECO:0000256" key="6">
    <source>
        <dbReference type="RuleBase" id="RU361228"/>
    </source>
</evidence>
<evidence type="ECO:0000313" key="8">
    <source>
        <dbReference type="EMBL" id="CAE2242896.1"/>
    </source>
</evidence>
<keyword evidence="2 6" id="KW-0328">Glycosyltransferase</keyword>
<sequence length="302" mass="33578">MMTTHPASVANTSDNTRADEPNSSASSSPIASTTPIGVHESSYLDPQTIDAFEKLDKWKGCLQPDAPTRMVYEHNRSRAASTGFPSRLIIGSNLGLTDHETAAIFGWTTGDYRLVNPIARGSQEVEFEDYPFLPNKTTKAKCRLSREDVIPYALFLSSALSKLPALPSQQMLWRGHRRRVNNKVGNVIAMKGFTSATRDRENALEFTVKSNEGSSDKRTLLGILEHPSGRCISKISARSDEMEVLFPTNTSFEVVGPPVDTEKEDRLAVQKAEEKLREKMPFAEIDLVYVREVLGGWIQQCE</sequence>
<dbReference type="SUPFAM" id="SSF56399">
    <property type="entry name" value="ADP-ribosylation"/>
    <property type="match status" value="1"/>
</dbReference>
<feature type="compositionally biased region" description="Low complexity" evidence="7">
    <location>
        <begin position="23"/>
        <end position="36"/>
    </location>
</feature>
<accession>A0A7S4IXN6</accession>
<evidence type="ECO:0000256" key="1">
    <source>
        <dbReference type="ARBA" id="ARBA00009558"/>
    </source>
</evidence>
<dbReference type="Pfam" id="PF01129">
    <property type="entry name" value="ART"/>
    <property type="match status" value="1"/>
</dbReference>
<dbReference type="InterPro" id="IPR000768">
    <property type="entry name" value="ART"/>
</dbReference>
<keyword evidence="4" id="KW-0548">Nucleotidyltransferase</keyword>
<dbReference type="GO" id="GO:0016779">
    <property type="term" value="F:nucleotidyltransferase activity"/>
    <property type="evidence" value="ECO:0007669"/>
    <property type="project" value="UniProtKB-KW"/>
</dbReference>
<dbReference type="Gene3D" id="3.90.176.10">
    <property type="entry name" value="Toxin ADP-ribosyltransferase, Chain A, domain 1"/>
    <property type="match status" value="1"/>
</dbReference>
<dbReference type="PROSITE" id="PS51996">
    <property type="entry name" value="TR_MART"/>
    <property type="match status" value="1"/>
</dbReference>
<evidence type="ECO:0000256" key="2">
    <source>
        <dbReference type="ARBA" id="ARBA00022676"/>
    </source>
</evidence>
<dbReference type="EMBL" id="HBKQ01024863">
    <property type="protein sequence ID" value="CAE2242896.1"/>
    <property type="molecule type" value="Transcribed_RNA"/>
</dbReference>
<feature type="compositionally biased region" description="Polar residues" evidence="7">
    <location>
        <begin position="1"/>
        <end position="15"/>
    </location>
</feature>